<accession>A0A1X7KRM4</accession>
<dbReference type="OrthoDB" id="9938666at2"/>
<dbReference type="Proteomes" id="UP000193228">
    <property type="component" value="Unassembled WGS sequence"/>
</dbReference>
<reference evidence="2" key="1">
    <citation type="submission" date="2017-04" db="EMBL/GenBank/DDBJ databases">
        <authorList>
            <person name="Varghese N."/>
            <person name="Submissions S."/>
        </authorList>
    </citation>
    <scope>NUCLEOTIDE SEQUENCE [LARGE SCALE GENOMIC DNA]</scope>
    <source>
        <strain evidence="2">LMG 29540</strain>
    </source>
</reference>
<name>A0A1X7KRM4_9BURK</name>
<proteinExistence type="predicted"/>
<keyword evidence="2" id="KW-1185">Reference proteome</keyword>
<dbReference type="EMBL" id="FXAT01000004">
    <property type="protein sequence ID" value="SMG43401.1"/>
    <property type="molecule type" value="Genomic_DNA"/>
</dbReference>
<dbReference type="STRING" id="1515439.SAMN06265784_104159"/>
<evidence type="ECO:0000313" key="1">
    <source>
        <dbReference type="EMBL" id="SMG43401.1"/>
    </source>
</evidence>
<dbReference type="AlphaFoldDB" id="A0A1X7KRM4"/>
<dbReference type="RefSeq" id="WP_085483842.1">
    <property type="nucleotide sequence ID" value="NZ_FXAT01000004.1"/>
</dbReference>
<protein>
    <submittedName>
        <fullName evidence="1">Uncharacterized protein</fullName>
    </submittedName>
</protein>
<organism evidence="1 2">
    <name type="scientific">Paraburkholderia susongensis</name>
    <dbReference type="NCBI Taxonomy" id="1515439"/>
    <lineage>
        <taxon>Bacteria</taxon>
        <taxon>Pseudomonadati</taxon>
        <taxon>Pseudomonadota</taxon>
        <taxon>Betaproteobacteria</taxon>
        <taxon>Burkholderiales</taxon>
        <taxon>Burkholderiaceae</taxon>
        <taxon>Paraburkholderia</taxon>
    </lineage>
</organism>
<evidence type="ECO:0000313" key="2">
    <source>
        <dbReference type="Proteomes" id="UP000193228"/>
    </source>
</evidence>
<gene>
    <name evidence="1" type="ORF">SAMN06265784_104159</name>
</gene>
<sequence>MATVAQLREYLAGLPDDAEVFVLEEERGNYYTTTRFEPLNLDPYEGNVDYNTSLGTNHLYLGEN</sequence>